<keyword evidence="4" id="KW-1185">Reference proteome</keyword>
<evidence type="ECO:0000256" key="1">
    <source>
        <dbReference type="SAM" id="MobiDB-lite"/>
    </source>
</evidence>
<dbReference type="InterPro" id="IPR001478">
    <property type="entry name" value="PDZ"/>
</dbReference>
<evidence type="ECO:0000313" key="4">
    <source>
        <dbReference type="Proteomes" id="UP000214646"/>
    </source>
</evidence>
<dbReference type="OrthoDB" id="291337at2"/>
<protein>
    <recommendedName>
        <fullName evidence="2">PDZ domain-containing protein</fullName>
    </recommendedName>
</protein>
<dbReference type="InterPro" id="IPR036034">
    <property type="entry name" value="PDZ_sf"/>
</dbReference>
<dbReference type="Pfam" id="PF13180">
    <property type="entry name" value="PDZ_2"/>
    <property type="match status" value="1"/>
</dbReference>
<dbReference type="PROSITE" id="PS50106">
    <property type="entry name" value="PDZ"/>
    <property type="match status" value="1"/>
</dbReference>
<accession>A0A225E9Y9</accession>
<dbReference type="RefSeq" id="WP_161967247.1">
    <property type="nucleotide sequence ID" value="NZ_NIDE01000002.1"/>
</dbReference>
<gene>
    <name evidence="3" type="ORF">FRUB_01568</name>
</gene>
<organism evidence="3 4">
    <name type="scientific">Fimbriiglobus ruber</name>
    <dbReference type="NCBI Taxonomy" id="1908690"/>
    <lineage>
        <taxon>Bacteria</taxon>
        <taxon>Pseudomonadati</taxon>
        <taxon>Planctomycetota</taxon>
        <taxon>Planctomycetia</taxon>
        <taxon>Gemmatales</taxon>
        <taxon>Gemmataceae</taxon>
        <taxon>Fimbriiglobus</taxon>
    </lineage>
</organism>
<dbReference type="Gene3D" id="2.30.42.10">
    <property type="match status" value="1"/>
</dbReference>
<name>A0A225E9Y9_9BACT</name>
<reference evidence="4" key="1">
    <citation type="submission" date="2017-06" db="EMBL/GenBank/DDBJ databases">
        <title>Genome analysis of Fimbriiglobus ruber SP5, the first member of the order Planctomycetales with confirmed chitinolytic capability.</title>
        <authorList>
            <person name="Ravin N.V."/>
            <person name="Rakitin A.L."/>
            <person name="Ivanova A.A."/>
            <person name="Beletsky A.V."/>
            <person name="Kulichevskaya I.S."/>
            <person name="Mardanov A.V."/>
            <person name="Dedysh S.N."/>
        </authorList>
    </citation>
    <scope>NUCLEOTIDE SEQUENCE [LARGE SCALE GENOMIC DNA]</scope>
    <source>
        <strain evidence="4">SP5</strain>
    </source>
</reference>
<comment type="caution">
    <text evidence="3">The sequence shown here is derived from an EMBL/GenBank/DDBJ whole genome shotgun (WGS) entry which is preliminary data.</text>
</comment>
<dbReference type="AlphaFoldDB" id="A0A225E9Y9"/>
<sequence length="135" mass="14244">MNEVLSALFLATSIGLAPVPAEPPPDPLGWGYLGVRVDAGSLTIASVDPSTPAARAGIQAGDEFIKVGELKPKLFEEVSEHICTFRPGSVLRVEVRRSSTGETKVFTVRLGVRPPEAGAPSSRSRQRTDPPADAP</sequence>
<proteinExistence type="predicted"/>
<feature type="compositionally biased region" description="Basic and acidic residues" evidence="1">
    <location>
        <begin position="126"/>
        <end position="135"/>
    </location>
</feature>
<dbReference type="EMBL" id="NIDE01000002">
    <property type="protein sequence ID" value="OWK45237.1"/>
    <property type="molecule type" value="Genomic_DNA"/>
</dbReference>
<dbReference type="SMART" id="SM00228">
    <property type="entry name" value="PDZ"/>
    <property type="match status" value="1"/>
</dbReference>
<evidence type="ECO:0000313" key="3">
    <source>
        <dbReference type="EMBL" id="OWK45237.1"/>
    </source>
</evidence>
<evidence type="ECO:0000259" key="2">
    <source>
        <dbReference type="PROSITE" id="PS50106"/>
    </source>
</evidence>
<dbReference type="Proteomes" id="UP000214646">
    <property type="component" value="Unassembled WGS sequence"/>
</dbReference>
<dbReference type="SUPFAM" id="SSF50156">
    <property type="entry name" value="PDZ domain-like"/>
    <property type="match status" value="1"/>
</dbReference>
<feature type="region of interest" description="Disordered" evidence="1">
    <location>
        <begin position="109"/>
        <end position="135"/>
    </location>
</feature>
<feature type="domain" description="PDZ" evidence="2">
    <location>
        <begin position="31"/>
        <end position="67"/>
    </location>
</feature>